<dbReference type="AlphaFoldDB" id="A0A9D1L9C2"/>
<proteinExistence type="predicted"/>
<gene>
    <name evidence="1" type="ORF">IAD16_06680</name>
</gene>
<accession>A0A9D1L9C2</accession>
<reference evidence="1" key="1">
    <citation type="submission" date="2020-10" db="EMBL/GenBank/DDBJ databases">
        <authorList>
            <person name="Gilroy R."/>
        </authorList>
    </citation>
    <scope>NUCLEOTIDE SEQUENCE</scope>
    <source>
        <strain evidence="1">11300</strain>
    </source>
</reference>
<sequence length="122" mass="14134">INYNPRGTYSINERGGYEWHRNTQDGHGGRAEEHREEMVQIAEQIAEEKIKAMVPQIVREIYMQSLEDELKGLRYDIETIVEIAFNDGREIFQSSKATKAVSDAIYKEILKGLKDIHVKIKL</sequence>
<dbReference type="EMBL" id="DVMO01000099">
    <property type="protein sequence ID" value="HIU28043.1"/>
    <property type="molecule type" value="Genomic_DNA"/>
</dbReference>
<dbReference type="Proteomes" id="UP000824091">
    <property type="component" value="Unassembled WGS sequence"/>
</dbReference>
<reference evidence="1" key="2">
    <citation type="journal article" date="2021" name="PeerJ">
        <title>Extensive microbial diversity within the chicken gut microbiome revealed by metagenomics and culture.</title>
        <authorList>
            <person name="Gilroy R."/>
            <person name="Ravi A."/>
            <person name="Getino M."/>
            <person name="Pursley I."/>
            <person name="Horton D.L."/>
            <person name="Alikhan N.F."/>
            <person name="Baker D."/>
            <person name="Gharbi K."/>
            <person name="Hall N."/>
            <person name="Watson M."/>
            <person name="Adriaenssens E.M."/>
            <person name="Foster-Nyarko E."/>
            <person name="Jarju S."/>
            <person name="Secka A."/>
            <person name="Antonio M."/>
            <person name="Oren A."/>
            <person name="Chaudhuri R.R."/>
            <person name="La Ragione R."/>
            <person name="Hildebrand F."/>
            <person name="Pallen M.J."/>
        </authorList>
    </citation>
    <scope>NUCLEOTIDE SEQUENCE</scope>
    <source>
        <strain evidence="1">11300</strain>
    </source>
</reference>
<evidence type="ECO:0000313" key="1">
    <source>
        <dbReference type="EMBL" id="HIU28043.1"/>
    </source>
</evidence>
<comment type="caution">
    <text evidence="1">The sequence shown here is derived from an EMBL/GenBank/DDBJ whole genome shotgun (WGS) entry which is preliminary data.</text>
</comment>
<evidence type="ECO:0000313" key="2">
    <source>
        <dbReference type="Proteomes" id="UP000824091"/>
    </source>
</evidence>
<organism evidence="1 2">
    <name type="scientific">Candidatus Fimisoma avicola</name>
    <dbReference type="NCBI Taxonomy" id="2840826"/>
    <lineage>
        <taxon>Bacteria</taxon>
        <taxon>Bacillati</taxon>
        <taxon>Bacillota</taxon>
        <taxon>Clostridia</taxon>
        <taxon>Eubacteriales</taxon>
        <taxon>Candidatus Fimisoma</taxon>
    </lineage>
</organism>
<protein>
    <submittedName>
        <fullName evidence="1">Uncharacterized protein</fullName>
    </submittedName>
</protein>
<feature type="non-terminal residue" evidence="1">
    <location>
        <position position="1"/>
    </location>
</feature>
<name>A0A9D1L9C2_9FIRM</name>